<evidence type="ECO:0000256" key="1">
    <source>
        <dbReference type="RuleBase" id="RU362114"/>
    </source>
</evidence>
<dbReference type="GO" id="GO:0003950">
    <property type="term" value="F:NAD+ poly-ADP-ribosyltransferase activity"/>
    <property type="evidence" value="ECO:0007669"/>
    <property type="project" value="UniProtKB-UniRule"/>
</dbReference>
<dbReference type="GO" id="GO:1990404">
    <property type="term" value="F:NAD+-protein mono-ADP-ribosyltransferase activity"/>
    <property type="evidence" value="ECO:0007669"/>
    <property type="project" value="TreeGrafter"/>
</dbReference>
<dbReference type="AlphaFoldDB" id="A0A2J7R2I8"/>
<dbReference type="PROSITE" id="PS50105">
    <property type="entry name" value="SAM_DOMAIN"/>
    <property type="match status" value="1"/>
</dbReference>
<dbReference type="PROSITE" id="PS51059">
    <property type="entry name" value="PARP_CATALYTIC"/>
    <property type="match status" value="1"/>
</dbReference>
<dbReference type="InterPro" id="IPR051712">
    <property type="entry name" value="ARTD-AVP"/>
</dbReference>
<dbReference type="InterPro" id="IPR012317">
    <property type="entry name" value="Poly(ADP-ribose)pol_cat_dom"/>
</dbReference>
<dbReference type="Gene3D" id="1.10.150.50">
    <property type="entry name" value="Transcription Factor, Ets-1"/>
    <property type="match status" value="1"/>
</dbReference>
<evidence type="ECO:0000259" key="3">
    <source>
        <dbReference type="PROSITE" id="PS50105"/>
    </source>
</evidence>
<keyword evidence="1" id="KW-0808">Transferase</keyword>
<organism evidence="5 6">
    <name type="scientific">Cryptotermes secundus</name>
    <dbReference type="NCBI Taxonomy" id="105785"/>
    <lineage>
        <taxon>Eukaryota</taxon>
        <taxon>Metazoa</taxon>
        <taxon>Ecdysozoa</taxon>
        <taxon>Arthropoda</taxon>
        <taxon>Hexapoda</taxon>
        <taxon>Insecta</taxon>
        <taxon>Pterygota</taxon>
        <taxon>Neoptera</taxon>
        <taxon>Polyneoptera</taxon>
        <taxon>Dictyoptera</taxon>
        <taxon>Blattodea</taxon>
        <taxon>Blattoidea</taxon>
        <taxon>Termitoidae</taxon>
        <taxon>Kalotermitidae</taxon>
        <taxon>Cryptotermitinae</taxon>
        <taxon>Cryptotermes</taxon>
    </lineage>
</organism>
<dbReference type="OrthoDB" id="4772757at2759"/>
<keyword evidence="6" id="KW-1185">Reference proteome</keyword>
<keyword evidence="1" id="KW-0328">Glycosyltransferase</keyword>
<dbReference type="InParanoid" id="A0A2J7R2I8"/>
<dbReference type="SUPFAM" id="SSF47769">
    <property type="entry name" value="SAM/Pointed domain"/>
    <property type="match status" value="1"/>
</dbReference>
<name>A0A2J7R2I8_9NEOP</name>
<dbReference type="Pfam" id="PF00644">
    <property type="entry name" value="PARP"/>
    <property type="match status" value="1"/>
</dbReference>
<evidence type="ECO:0000313" key="6">
    <source>
        <dbReference type="Proteomes" id="UP000235965"/>
    </source>
</evidence>
<dbReference type="PANTHER" id="PTHR45740:SF17">
    <property type="entry name" value="POLY [ADP-RIBOSE] POLYMERASE TANKYRASE-2-LIKE"/>
    <property type="match status" value="1"/>
</dbReference>
<accession>A0A2J7R2I8</accession>
<protein>
    <recommendedName>
        <fullName evidence="1">Poly [ADP-ribose] polymerase</fullName>
        <shortName evidence="1">PARP</shortName>
        <ecNumber evidence="1">2.4.2.-</ecNumber>
    </recommendedName>
</protein>
<gene>
    <name evidence="5" type="ORF">B7P43_G11815</name>
</gene>
<comment type="caution">
    <text evidence="5">The sequence shown here is derived from an EMBL/GenBank/DDBJ whole genome shotgun (WGS) entry which is preliminary data.</text>
</comment>
<proteinExistence type="predicted"/>
<dbReference type="Pfam" id="PF07647">
    <property type="entry name" value="SAM_2"/>
    <property type="match status" value="1"/>
</dbReference>
<dbReference type="EMBL" id="NEVH01007830">
    <property type="protein sequence ID" value="PNF35045.1"/>
    <property type="molecule type" value="Genomic_DNA"/>
</dbReference>
<dbReference type="SUPFAM" id="SSF56399">
    <property type="entry name" value="ADP-ribosylation"/>
    <property type="match status" value="1"/>
</dbReference>
<dbReference type="STRING" id="105785.A0A2J7R2I8"/>
<dbReference type="Gene3D" id="3.90.228.10">
    <property type="match status" value="1"/>
</dbReference>
<keyword evidence="1" id="KW-0520">NAD</keyword>
<reference evidence="5 6" key="1">
    <citation type="submission" date="2017-12" db="EMBL/GenBank/DDBJ databases">
        <title>Hemimetabolous genomes reveal molecular basis of termite eusociality.</title>
        <authorList>
            <person name="Harrison M.C."/>
            <person name="Jongepier E."/>
            <person name="Robertson H.M."/>
            <person name="Arning N."/>
            <person name="Bitard-Feildel T."/>
            <person name="Chao H."/>
            <person name="Childers C.P."/>
            <person name="Dinh H."/>
            <person name="Doddapaneni H."/>
            <person name="Dugan S."/>
            <person name="Gowin J."/>
            <person name="Greiner C."/>
            <person name="Han Y."/>
            <person name="Hu H."/>
            <person name="Hughes D.S.T."/>
            <person name="Huylmans A.-K."/>
            <person name="Kemena C."/>
            <person name="Kremer L.P.M."/>
            <person name="Lee S.L."/>
            <person name="Lopez-Ezquerra A."/>
            <person name="Mallet L."/>
            <person name="Monroy-Kuhn J.M."/>
            <person name="Moser A."/>
            <person name="Murali S.C."/>
            <person name="Muzny D.M."/>
            <person name="Otani S."/>
            <person name="Piulachs M.-D."/>
            <person name="Poelchau M."/>
            <person name="Qu J."/>
            <person name="Schaub F."/>
            <person name="Wada-Katsumata A."/>
            <person name="Worley K.C."/>
            <person name="Xie Q."/>
            <person name="Ylla G."/>
            <person name="Poulsen M."/>
            <person name="Gibbs R.A."/>
            <person name="Schal C."/>
            <person name="Richards S."/>
            <person name="Belles X."/>
            <person name="Korb J."/>
            <person name="Bornberg-Bauer E."/>
        </authorList>
    </citation>
    <scope>NUCLEOTIDE SEQUENCE [LARGE SCALE GENOMIC DNA]</scope>
    <source>
        <tissue evidence="5">Whole body</tissue>
    </source>
</reference>
<feature type="domain" description="SAM" evidence="3">
    <location>
        <begin position="88"/>
        <end position="151"/>
    </location>
</feature>
<dbReference type="InterPro" id="IPR013761">
    <property type="entry name" value="SAM/pointed_sf"/>
</dbReference>
<evidence type="ECO:0000256" key="2">
    <source>
        <dbReference type="SAM" id="MobiDB-lite"/>
    </source>
</evidence>
<dbReference type="Gene3D" id="6.20.320.10">
    <property type="match status" value="1"/>
</dbReference>
<dbReference type="GO" id="GO:0005634">
    <property type="term" value="C:nucleus"/>
    <property type="evidence" value="ECO:0007669"/>
    <property type="project" value="TreeGrafter"/>
</dbReference>
<evidence type="ECO:0000259" key="4">
    <source>
        <dbReference type="PROSITE" id="PS51059"/>
    </source>
</evidence>
<dbReference type="InterPro" id="IPR001660">
    <property type="entry name" value="SAM"/>
</dbReference>
<sequence length="383" mass="41914">MASQQNVPTAPASAPPSRPPSIAVASPTPILAAALSPPVVTETVIMPSGASMTLCIPVSRACLSPMPAAEGCCAAEYVKPEGGVQDMGDVATVAGFLASLGLDHLQELFEREQITLDILAEMGHEDLKQIGVSAYGYRHKLIKGIDKLCSSAGTLWMHPSNPGTLLVDLLGEDKEFMAVEEEMQSTIREHRDNGHSGGIFCRYNIVRIQKVQNRKLWERYSHRRQEVSEENSNQANERMLFHGSPFINAIVQKGFDERHAYIGGMFGAGIYFAEHSSKSNQYVYGIGGGTGCPMHKDRSCYICHRHLLLCRVTLGKSFLQFSAMKMAHAPPGHHSVMGRPSAGGLNFPEYVVYRGEQAYPEYLITYQIVKPEETVASCDAEGR</sequence>
<dbReference type="EC" id="2.4.2.-" evidence="1"/>
<dbReference type="Proteomes" id="UP000235965">
    <property type="component" value="Unassembled WGS sequence"/>
</dbReference>
<dbReference type="CDD" id="cd01438">
    <property type="entry name" value="tankyrase_like"/>
    <property type="match status" value="1"/>
</dbReference>
<dbReference type="FunFam" id="3.90.228.10:FF:000001">
    <property type="entry name" value="Poly [ADP-ribose] polymerase tankyrase-2"/>
    <property type="match status" value="1"/>
</dbReference>
<dbReference type="PANTHER" id="PTHR45740">
    <property type="entry name" value="POLY [ADP-RIBOSE] POLYMERASE"/>
    <property type="match status" value="1"/>
</dbReference>
<dbReference type="CDD" id="cd09524">
    <property type="entry name" value="SAM_tankyrase1_2"/>
    <property type="match status" value="1"/>
</dbReference>
<evidence type="ECO:0000313" key="5">
    <source>
        <dbReference type="EMBL" id="PNF35045.1"/>
    </source>
</evidence>
<dbReference type="FunFam" id="1.10.150.50:FF:000012">
    <property type="entry name" value="Poly [ADP-ribose] polymerase"/>
    <property type="match status" value="1"/>
</dbReference>
<feature type="domain" description="PARP catalytic" evidence="4">
    <location>
        <begin position="170"/>
        <end position="375"/>
    </location>
</feature>
<feature type="region of interest" description="Disordered" evidence="2">
    <location>
        <begin position="1"/>
        <end position="21"/>
    </location>
</feature>
<dbReference type="SMART" id="SM00454">
    <property type="entry name" value="SAM"/>
    <property type="match status" value="1"/>
</dbReference>